<dbReference type="Proteomes" id="UP000663891">
    <property type="component" value="Unassembled WGS sequence"/>
</dbReference>
<organism evidence="8 10">
    <name type="scientific">Adineta steineri</name>
    <dbReference type="NCBI Taxonomy" id="433720"/>
    <lineage>
        <taxon>Eukaryota</taxon>
        <taxon>Metazoa</taxon>
        <taxon>Spiralia</taxon>
        <taxon>Gnathifera</taxon>
        <taxon>Rotifera</taxon>
        <taxon>Eurotatoria</taxon>
        <taxon>Bdelloidea</taxon>
        <taxon>Adinetida</taxon>
        <taxon>Adinetidae</taxon>
        <taxon>Adineta</taxon>
    </lineage>
</organism>
<dbReference type="Pfam" id="PF00644">
    <property type="entry name" value="PARP"/>
    <property type="match status" value="1"/>
</dbReference>
<dbReference type="OrthoDB" id="406099at2759"/>
<dbReference type="GO" id="GO:0005634">
    <property type="term" value="C:nucleus"/>
    <property type="evidence" value="ECO:0007669"/>
    <property type="project" value="UniProtKB-SubCell"/>
</dbReference>
<dbReference type="InterPro" id="IPR052056">
    <property type="entry name" value="Mono-ARTD/PARP"/>
</dbReference>
<evidence type="ECO:0000313" key="8">
    <source>
        <dbReference type="EMBL" id="CAF1430376.1"/>
    </source>
</evidence>
<dbReference type="EMBL" id="CAJNON010001121">
    <property type="protein sequence ID" value="CAF1430376.1"/>
    <property type="molecule type" value="Genomic_DNA"/>
</dbReference>
<dbReference type="GO" id="GO:0003950">
    <property type="term" value="F:NAD+ poly-ADP-ribosyltransferase activity"/>
    <property type="evidence" value="ECO:0007669"/>
    <property type="project" value="UniProtKB-UniRule"/>
</dbReference>
<dbReference type="GO" id="GO:0005737">
    <property type="term" value="C:cytoplasm"/>
    <property type="evidence" value="ECO:0007669"/>
    <property type="project" value="TreeGrafter"/>
</dbReference>
<dbReference type="InterPro" id="IPR012317">
    <property type="entry name" value="Poly(ADP-ribose)pol_cat_dom"/>
</dbReference>
<proteinExistence type="predicted"/>
<dbReference type="AlphaFoldDB" id="A0A815N0W6"/>
<comment type="subcellular location">
    <subcellularLocation>
        <location evidence="1">Nucleus</location>
    </subcellularLocation>
</comment>
<evidence type="ECO:0000256" key="2">
    <source>
        <dbReference type="ARBA" id="ARBA00022676"/>
    </source>
</evidence>
<evidence type="ECO:0000259" key="7">
    <source>
        <dbReference type="PROSITE" id="PS51059"/>
    </source>
</evidence>
<evidence type="ECO:0000313" key="10">
    <source>
        <dbReference type="Proteomes" id="UP000663891"/>
    </source>
</evidence>
<dbReference type="PROSITE" id="PS51059">
    <property type="entry name" value="PARP_CATALYTIC"/>
    <property type="match status" value="1"/>
</dbReference>
<gene>
    <name evidence="9" type="ORF">OKA104_LOCUS29580</name>
    <name evidence="8" type="ORF">VCS650_LOCUS38266</name>
</gene>
<name>A0A815N0W6_9BILA</name>
<dbReference type="GO" id="GO:0003714">
    <property type="term" value="F:transcription corepressor activity"/>
    <property type="evidence" value="ECO:0007669"/>
    <property type="project" value="TreeGrafter"/>
</dbReference>
<dbReference type="PANTHER" id="PTHR14453:SF67">
    <property type="entry name" value="POLY [ADP-RIBOSE] POLYMERASE"/>
    <property type="match status" value="1"/>
</dbReference>
<protein>
    <recommendedName>
        <fullName evidence="6">Poly [ADP-ribose] polymerase</fullName>
        <shortName evidence="6">PARP</shortName>
        <ecNumber evidence="6">2.4.2.-</ecNumber>
    </recommendedName>
</protein>
<dbReference type="EMBL" id="CAJOAY010003034">
    <property type="protein sequence ID" value="CAF3997485.1"/>
    <property type="molecule type" value="Genomic_DNA"/>
</dbReference>
<keyword evidence="3 6" id="KW-0808">Transferase</keyword>
<evidence type="ECO:0000256" key="4">
    <source>
        <dbReference type="ARBA" id="ARBA00023027"/>
    </source>
</evidence>
<comment type="caution">
    <text evidence="8">The sequence shown here is derived from an EMBL/GenBank/DDBJ whole genome shotgun (WGS) entry which is preliminary data.</text>
</comment>
<keyword evidence="2 6" id="KW-0328">Glycosyltransferase</keyword>
<feature type="domain" description="PARP catalytic" evidence="7">
    <location>
        <begin position="119"/>
        <end position="306"/>
    </location>
</feature>
<evidence type="ECO:0000313" key="9">
    <source>
        <dbReference type="EMBL" id="CAF3997485.1"/>
    </source>
</evidence>
<accession>A0A815N0W6</accession>
<keyword evidence="5" id="KW-0539">Nucleus</keyword>
<dbReference type="Proteomes" id="UP000663881">
    <property type="component" value="Unassembled WGS sequence"/>
</dbReference>
<dbReference type="PANTHER" id="PTHR14453">
    <property type="entry name" value="PARP/ZINC FINGER CCCH TYPE DOMAIN CONTAINING PROTEIN"/>
    <property type="match status" value="1"/>
</dbReference>
<evidence type="ECO:0000256" key="1">
    <source>
        <dbReference type="ARBA" id="ARBA00004123"/>
    </source>
</evidence>
<sequence>MHASNLKISGINYLNGLQLDDLYQLQNELDILWKQGQSTVSNNLYDKITDSINYELIQLKTDPYNFAVRKSDIELKKLVDFFTHAHSQGRNLIENSVWDILNQELIIRNKINVNLIVSYPSNWIGISLNELPIQFISLSRLSQEFQDIFKFFSQSLGKSSVVIHSIIRIQNLRLWSIFEELKKQIPNNIQRLIHGTASPITQKLIMYHGFYHSFCPGGLIGDGVYFAVNASYSDNHPYVLKKTNHRRELFICQVLLGNSSQGHTGLKSPASGCHSVFNCNNAQNNMFCIFNSYQAYPEYIVEYDYE</sequence>
<reference evidence="8" key="1">
    <citation type="submission" date="2021-02" db="EMBL/GenBank/DDBJ databases">
        <authorList>
            <person name="Nowell W R."/>
        </authorList>
    </citation>
    <scope>NUCLEOTIDE SEQUENCE</scope>
</reference>
<evidence type="ECO:0000256" key="3">
    <source>
        <dbReference type="ARBA" id="ARBA00022679"/>
    </source>
</evidence>
<dbReference type="Gene3D" id="3.90.228.10">
    <property type="match status" value="1"/>
</dbReference>
<evidence type="ECO:0000256" key="6">
    <source>
        <dbReference type="RuleBase" id="RU362114"/>
    </source>
</evidence>
<keyword evidence="4 6" id="KW-0520">NAD</keyword>
<dbReference type="EC" id="2.4.2.-" evidence="6"/>
<evidence type="ECO:0000256" key="5">
    <source>
        <dbReference type="ARBA" id="ARBA00023242"/>
    </source>
</evidence>
<dbReference type="SUPFAM" id="SSF56399">
    <property type="entry name" value="ADP-ribosylation"/>
    <property type="match status" value="1"/>
</dbReference>
<dbReference type="GO" id="GO:0010629">
    <property type="term" value="P:negative regulation of gene expression"/>
    <property type="evidence" value="ECO:0007669"/>
    <property type="project" value="TreeGrafter"/>
</dbReference>